<evidence type="ECO:0000313" key="3">
    <source>
        <dbReference type="Proteomes" id="UP001642409"/>
    </source>
</evidence>
<dbReference type="Proteomes" id="UP001642409">
    <property type="component" value="Unassembled WGS sequence"/>
</dbReference>
<evidence type="ECO:0008006" key="4">
    <source>
        <dbReference type="Google" id="ProtNLM"/>
    </source>
</evidence>
<sequence>MNNVKVQNNIYMTQKQKNIQLFIQNNITQQSVIDVRVNDMEVNTFALFGLNTFSQTVRDSIVSITIDFQVVVGALICLTCDIEVFNSTLLFVGSGMQISGVIIQALDSFRLQQTFVQFRLSSLNSSGLVNLLIQSLSNFFIVDCKLAGSNLQDGPNNGYIASHVEANQTLNISTFKVCVDATPRFGNTSTVIDIIGGDSVECEICGGLKVVYGICLEDLQHGQLVNGALQCVDPFEFVDNRCVCAYGYLLNGSACVNILNAIQNMSSNIDSQQLQQIEDEISELANQINALNLSIHNSSNTFNTSQIEQYILGNYTNGDLHLQQNTTVLDWRIFNNISYVNGNMSTLNNNITEFKQTIKTLNEIIQQQNEVIIEFNCSKIPGYQMINGTCTQVNCTISGQQVIQGRCRCTDVNSYVSGTSCVCPFGSTLFSGVCICDNTHAYISGTSCVCPTYSSPIGNVCTCPANSQIVGTKCACNQIQGQTMLNTATPSCSCPANSVPDNGVCVCNVIAGQTLSNGACRCPIGKYVVNASCETMDIIDYNDSSISCSQSIYISTFDISAITKTVSASNFTNGYVFNTVITLNNSFINIEDNVYGAATLPLFYNRIIFNNIKIQLGNEMLSGGQLLTTSGEAYINQMKIISKDGTTLTANLGQFNIIVNSLSTSNITNLLINLSFLQSWGNISLINYTSGQINISNYQILGDYQSYGCISLISYYAYYVALRINNVNFKPNTFIAGKQSSLFFSMQVYSTTFLNNITVIIGDINNPLLANQVQSNSSYFYQYGGLLTYGERSTIKIYSLIYDCFQIYKTNFVQASGILVGTSQYFQSNITIFKMCFQQQLSSSSQQFSKFGLIGYSEGNVSIQQSSVTFIVQALQLYAFGIIGQTQLGIGCILEVMNTTITVNTIIYSNTSQGQVAAIVERNRFVETSYIQHVVINNSNISSANDTGGIIGSSYGFYNYAKYGIYMFQDVSVQNTNISADNISAGGFLGYSTCHNIYVSNSNIQSLNVQSNTQYSLIFAPYSACSTYIDTSFSTGENYINGILQQNCDNWINSLSSTGC</sequence>
<reference evidence="2 3" key="1">
    <citation type="submission" date="2024-07" db="EMBL/GenBank/DDBJ databases">
        <authorList>
            <person name="Akdeniz Z."/>
        </authorList>
    </citation>
    <scope>NUCLEOTIDE SEQUENCE [LARGE SCALE GENOMIC DNA]</scope>
</reference>
<keyword evidence="1" id="KW-0175">Coiled coil</keyword>
<comment type="caution">
    <text evidence="2">The sequence shown here is derived from an EMBL/GenBank/DDBJ whole genome shotgun (WGS) entry which is preliminary data.</text>
</comment>
<gene>
    <name evidence="2" type="ORF">HINF_LOCUS13385</name>
</gene>
<dbReference type="EMBL" id="CAXDID020000031">
    <property type="protein sequence ID" value="CAL5994098.1"/>
    <property type="molecule type" value="Genomic_DNA"/>
</dbReference>
<organism evidence="2 3">
    <name type="scientific">Hexamita inflata</name>
    <dbReference type="NCBI Taxonomy" id="28002"/>
    <lineage>
        <taxon>Eukaryota</taxon>
        <taxon>Metamonada</taxon>
        <taxon>Diplomonadida</taxon>
        <taxon>Hexamitidae</taxon>
        <taxon>Hexamitinae</taxon>
        <taxon>Hexamita</taxon>
    </lineage>
</organism>
<accession>A0ABP1HGM3</accession>
<protein>
    <recommendedName>
        <fullName evidence="4">EGF-like domain-containing protein</fullName>
    </recommendedName>
</protein>
<evidence type="ECO:0000313" key="2">
    <source>
        <dbReference type="EMBL" id="CAL5994098.1"/>
    </source>
</evidence>
<feature type="coiled-coil region" evidence="1">
    <location>
        <begin position="267"/>
        <end position="294"/>
    </location>
</feature>
<proteinExistence type="predicted"/>
<name>A0ABP1HGM3_9EUKA</name>
<keyword evidence="3" id="KW-1185">Reference proteome</keyword>
<evidence type="ECO:0000256" key="1">
    <source>
        <dbReference type="SAM" id="Coils"/>
    </source>
</evidence>